<dbReference type="Proteomes" id="UP000192872">
    <property type="component" value="Unassembled WGS sequence"/>
</dbReference>
<feature type="binding site" evidence="6">
    <location>
        <position position="79"/>
    </location>
    <ligand>
        <name>S-adenosyl-L-methionine</name>
        <dbReference type="ChEBI" id="CHEBI:59789"/>
    </ligand>
</feature>
<dbReference type="EC" id="2.1.1.170" evidence="6"/>
<keyword evidence="4 6" id="KW-0808">Transferase</keyword>
<dbReference type="InterPro" id="IPR029063">
    <property type="entry name" value="SAM-dependent_MTases_sf"/>
</dbReference>
<dbReference type="InterPro" id="IPR003682">
    <property type="entry name" value="rRNA_ssu_MeTfrase_G"/>
</dbReference>
<comment type="catalytic activity">
    <reaction evidence="6">
        <text>guanosine(527) in 16S rRNA + S-adenosyl-L-methionine = N(7)-methylguanosine(527) in 16S rRNA + S-adenosyl-L-homocysteine</text>
        <dbReference type="Rhea" id="RHEA:42732"/>
        <dbReference type="Rhea" id="RHEA-COMP:10209"/>
        <dbReference type="Rhea" id="RHEA-COMP:10210"/>
        <dbReference type="ChEBI" id="CHEBI:57856"/>
        <dbReference type="ChEBI" id="CHEBI:59789"/>
        <dbReference type="ChEBI" id="CHEBI:74269"/>
        <dbReference type="ChEBI" id="CHEBI:74480"/>
        <dbReference type="EC" id="2.1.1.170"/>
    </reaction>
</comment>
<dbReference type="STRING" id="1827387.A4S15_06650"/>
<evidence type="ECO:0000256" key="1">
    <source>
        <dbReference type="ARBA" id="ARBA00022490"/>
    </source>
</evidence>
<organism evidence="7 8">
    <name type="scientific">Candidatus Raskinella chloraquaticus</name>
    <dbReference type="NCBI Taxonomy" id="1951219"/>
    <lineage>
        <taxon>Bacteria</taxon>
        <taxon>Pseudomonadati</taxon>
        <taxon>Pseudomonadota</taxon>
        <taxon>Alphaproteobacteria</taxon>
        <taxon>Hyphomicrobiales</taxon>
        <taxon>Phreatobacteraceae</taxon>
        <taxon>Candidatus Raskinella</taxon>
    </lineage>
</organism>
<dbReference type="RefSeq" id="WP_376801671.1">
    <property type="nucleotide sequence ID" value="NZ_DBNB01000020.1"/>
</dbReference>
<comment type="caution">
    <text evidence="6">Lacks conserved residue(s) required for the propagation of feature annotation.</text>
</comment>
<dbReference type="EMBL" id="LWDL01000012">
    <property type="protein sequence ID" value="OQW52518.1"/>
    <property type="molecule type" value="Genomic_DNA"/>
</dbReference>
<protein>
    <recommendedName>
        <fullName evidence="6">Ribosomal RNA small subunit methyltransferase G</fullName>
        <ecNumber evidence="6">2.1.1.170</ecNumber>
    </recommendedName>
    <alternativeName>
        <fullName evidence="6">16S rRNA 7-methylguanosine methyltransferase</fullName>
        <shortName evidence="6">16S rRNA m7G methyltransferase</shortName>
    </alternativeName>
</protein>
<dbReference type="GO" id="GO:0070043">
    <property type="term" value="F:rRNA (guanine-N7-)-methyltransferase activity"/>
    <property type="evidence" value="ECO:0007669"/>
    <property type="project" value="UniProtKB-UniRule"/>
</dbReference>
<evidence type="ECO:0000313" key="8">
    <source>
        <dbReference type="Proteomes" id="UP000192872"/>
    </source>
</evidence>
<dbReference type="HAMAP" id="MF_00074">
    <property type="entry name" value="16SrRNA_methyltr_G"/>
    <property type="match status" value="1"/>
</dbReference>
<comment type="function">
    <text evidence="6">Specifically methylates the N7 position of guanine in position 527 of 16S rRNA.</text>
</comment>
<dbReference type="GO" id="GO:0005829">
    <property type="term" value="C:cytosol"/>
    <property type="evidence" value="ECO:0007669"/>
    <property type="project" value="TreeGrafter"/>
</dbReference>
<dbReference type="AlphaFoldDB" id="A0A1W9HYL6"/>
<dbReference type="PANTHER" id="PTHR31760:SF0">
    <property type="entry name" value="S-ADENOSYL-L-METHIONINE-DEPENDENT METHYLTRANSFERASES SUPERFAMILY PROTEIN"/>
    <property type="match status" value="1"/>
</dbReference>
<gene>
    <name evidence="6" type="primary">rsmG</name>
    <name evidence="7" type="ORF">A4S15_06650</name>
</gene>
<evidence type="ECO:0000313" key="7">
    <source>
        <dbReference type="EMBL" id="OQW52518.1"/>
    </source>
</evidence>
<dbReference type="Gene3D" id="3.40.50.150">
    <property type="entry name" value="Vaccinia Virus protein VP39"/>
    <property type="match status" value="1"/>
</dbReference>
<evidence type="ECO:0000256" key="3">
    <source>
        <dbReference type="ARBA" id="ARBA00022603"/>
    </source>
</evidence>
<comment type="subcellular location">
    <subcellularLocation>
        <location evidence="6">Cytoplasm</location>
    </subcellularLocation>
</comment>
<feature type="binding site" evidence="6">
    <location>
        <position position="145"/>
    </location>
    <ligand>
        <name>S-adenosyl-L-methionine</name>
        <dbReference type="ChEBI" id="CHEBI:59789"/>
    </ligand>
</feature>
<name>A0A1W9HYL6_9HYPH</name>
<feature type="binding site" evidence="6">
    <location>
        <position position="74"/>
    </location>
    <ligand>
        <name>S-adenosyl-L-methionine</name>
        <dbReference type="ChEBI" id="CHEBI:59789"/>
    </ligand>
</feature>
<evidence type="ECO:0000256" key="4">
    <source>
        <dbReference type="ARBA" id="ARBA00022679"/>
    </source>
</evidence>
<evidence type="ECO:0000256" key="5">
    <source>
        <dbReference type="ARBA" id="ARBA00022691"/>
    </source>
</evidence>
<keyword evidence="5 6" id="KW-0949">S-adenosyl-L-methionine</keyword>
<evidence type="ECO:0000256" key="2">
    <source>
        <dbReference type="ARBA" id="ARBA00022552"/>
    </source>
</evidence>
<keyword evidence="3 6" id="KW-0489">Methyltransferase</keyword>
<reference evidence="7 8" key="1">
    <citation type="journal article" date="2017" name="Water Res.">
        <title>Comammox in drinking water systems.</title>
        <authorList>
            <person name="Wang Y."/>
            <person name="Ma L."/>
            <person name="Mao Y."/>
            <person name="Jiang X."/>
            <person name="Xia Y."/>
            <person name="Yu K."/>
            <person name="Li B."/>
            <person name="Zhang T."/>
        </authorList>
    </citation>
    <scope>NUCLEOTIDE SEQUENCE [LARGE SCALE GENOMIC DNA]</scope>
    <source>
        <strain evidence="7">SG_bin8</strain>
    </source>
</reference>
<keyword evidence="2 6" id="KW-0698">rRNA processing</keyword>
<dbReference type="Pfam" id="PF02527">
    <property type="entry name" value="GidB"/>
    <property type="match status" value="1"/>
</dbReference>
<dbReference type="SUPFAM" id="SSF53335">
    <property type="entry name" value="S-adenosyl-L-methionine-dependent methyltransferases"/>
    <property type="match status" value="1"/>
</dbReference>
<sequence>MTAPRCGGEQALGVDVSSQTLERLRLYDATLRRWQAVHNLVSATTLPDLWRRHFADCWQLSDLAPLSRRWIDMGAGAGFPGLVIALAMMEKGADGVVELVEPNQRKVAFLREIIRLTGAPARVHAVAIEDAAVLHGMEVGVVTARAFTNLEKLCGLAQPFVDKGAVALFPKGQDIDVELTAATRCWNIGYQSFPSRTAANSVIVRIDKLNRKSSSSEDHP</sequence>
<dbReference type="PANTHER" id="PTHR31760">
    <property type="entry name" value="S-ADENOSYL-L-METHIONINE-DEPENDENT METHYLTRANSFERASES SUPERFAMILY PROTEIN"/>
    <property type="match status" value="1"/>
</dbReference>
<proteinExistence type="inferred from homology"/>
<feature type="binding site" evidence="6">
    <location>
        <begin position="128"/>
        <end position="129"/>
    </location>
    <ligand>
        <name>S-adenosyl-L-methionine</name>
        <dbReference type="ChEBI" id="CHEBI:59789"/>
    </ligand>
</feature>
<comment type="caution">
    <text evidence="7">The sequence shown here is derived from an EMBL/GenBank/DDBJ whole genome shotgun (WGS) entry which is preliminary data.</text>
</comment>
<accession>A0A1W9HYL6</accession>
<keyword evidence="1 6" id="KW-0963">Cytoplasm</keyword>
<evidence type="ECO:0000256" key="6">
    <source>
        <dbReference type="HAMAP-Rule" id="MF_00074"/>
    </source>
</evidence>
<comment type="similarity">
    <text evidence="6">Belongs to the methyltransferase superfamily. RNA methyltransferase RsmG family.</text>
</comment>